<evidence type="ECO:0000313" key="2">
    <source>
        <dbReference type="EMBL" id="MFC3229538.1"/>
    </source>
</evidence>
<dbReference type="RefSeq" id="WP_379904633.1">
    <property type="nucleotide sequence ID" value="NZ_JBHRTR010000034.1"/>
</dbReference>
<evidence type="ECO:0000313" key="3">
    <source>
        <dbReference type="Proteomes" id="UP001595528"/>
    </source>
</evidence>
<feature type="compositionally biased region" description="Basic and acidic residues" evidence="1">
    <location>
        <begin position="238"/>
        <end position="250"/>
    </location>
</feature>
<keyword evidence="3" id="KW-1185">Reference proteome</keyword>
<dbReference type="EMBL" id="JBHRTR010000034">
    <property type="protein sequence ID" value="MFC3229538.1"/>
    <property type="molecule type" value="Genomic_DNA"/>
</dbReference>
<protein>
    <submittedName>
        <fullName evidence="2">Uncharacterized protein</fullName>
    </submittedName>
</protein>
<name>A0ABV7L4I0_9PROT</name>
<proteinExistence type="predicted"/>
<evidence type="ECO:0000256" key="1">
    <source>
        <dbReference type="SAM" id="MobiDB-lite"/>
    </source>
</evidence>
<sequence>MDMQLHGRGGEVQTGGDLLVGATLRQAEKHLALSDRQVGQAGGIRAGTVTESERLSDRAGAMRFADPVILCGNADATQPAGAEQRVTIQVTQDRPRWSRQSPEAQKNRLRWRSGFRGGQVRFQHLPLIGDDEIAQRKVRLHAHAIQHDQCGLLVGIDHPAIEDEEDRCRQAVDEFDQALLAVEQADLGRVPRLAQDIRIDIPVARHHELQGVGETVRVEPRGQDPGESLPQPLSGLRLGDDTDSGDRRTGETGPQRTHAHRCQTSQKVVGHQHKPQCRALIRDRRSLVHVAGGSYPQPAQPLAQRGLYRQQVHGPFADDQHLGAAIDR</sequence>
<accession>A0ABV7L4I0</accession>
<reference evidence="3" key="1">
    <citation type="journal article" date="2019" name="Int. J. Syst. Evol. Microbiol.">
        <title>The Global Catalogue of Microorganisms (GCM) 10K type strain sequencing project: providing services to taxonomists for standard genome sequencing and annotation.</title>
        <authorList>
            <consortium name="The Broad Institute Genomics Platform"/>
            <consortium name="The Broad Institute Genome Sequencing Center for Infectious Disease"/>
            <person name="Wu L."/>
            <person name="Ma J."/>
        </authorList>
    </citation>
    <scope>NUCLEOTIDE SEQUENCE [LARGE SCALE GENOMIC DNA]</scope>
    <source>
        <strain evidence="3">KCTC 42964</strain>
    </source>
</reference>
<comment type="caution">
    <text evidence="2">The sequence shown here is derived from an EMBL/GenBank/DDBJ whole genome shotgun (WGS) entry which is preliminary data.</text>
</comment>
<gene>
    <name evidence="2" type="ORF">ACFOGJ_19980</name>
</gene>
<dbReference type="Proteomes" id="UP001595528">
    <property type="component" value="Unassembled WGS sequence"/>
</dbReference>
<organism evidence="2 3">
    <name type="scientific">Marinibaculum pumilum</name>
    <dbReference type="NCBI Taxonomy" id="1766165"/>
    <lineage>
        <taxon>Bacteria</taxon>
        <taxon>Pseudomonadati</taxon>
        <taxon>Pseudomonadota</taxon>
        <taxon>Alphaproteobacteria</taxon>
        <taxon>Rhodospirillales</taxon>
        <taxon>Rhodospirillaceae</taxon>
        <taxon>Marinibaculum</taxon>
    </lineage>
</organism>
<feature type="region of interest" description="Disordered" evidence="1">
    <location>
        <begin position="212"/>
        <end position="273"/>
    </location>
</feature>